<name>A0ACC2V7S1_9TREE</name>
<proteinExistence type="predicted"/>
<keyword evidence="2" id="KW-1185">Reference proteome</keyword>
<dbReference type="Proteomes" id="UP001241377">
    <property type="component" value="Unassembled WGS sequence"/>
</dbReference>
<dbReference type="EMBL" id="JASBWR010000106">
    <property type="protein sequence ID" value="KAJ9094906.1"/>
    <property type="molecule type" value="Genomic_DNA"/>
</dbReference>
<gene>
    <name evidence="1" type="ORF">QFC19_007762</name>
</gene>
<accession>A0ACC2V7S1</accession>
<reference evidence="1" key="1">
    <citation type="submission" date="2023-04" db="EMBL/GenBank/DDBJ databases">
        <title>Draft Genome sequencing of Naganishia species isolated from polar environments using Oxford Nanopore Technology.</title>
        <authorList>
            <person name="Leo P."/>
            <person name="Venkateswaran K."/>
        </authorList>
    </citation>
    <scope>NUCLEOTIDE SEQUENCE</scope>
    <source>
        <strain evidence="1">MNA-CCFEE 5261</strain>
    </source>
</reference>
<evidence type="ECO:0000313" key="2">
    <source>
        <dbReference type="Proteomes" id="UP001241377"/>
    </source>
</evidence>
<organism evidence="1 2">
    <name type="scientific">Naganishia cerealis</name>
    <dbReference type="NCBI Taxonomy" id="610337"/>
    <lineage>
        <taxon>Eukaryota</taxon>
        <taxon>Fungi</taxon>
        <taxon>Dikarya</taxon>
        <taxon>Basidiomycota</taxon>
        <taxon>Agaricomycotina</taxon>
        <taxon>Tremellomycetes</taxon>
        <taxon>Filobasidiales</taxon>
        <taxon>Filobasidiaceae</taxon>
        <taxon>Naganishia</taxon>
    </lineage>
</organism>
<comment type="caution">
    <text evidence="1">The sequence shown here is derived from an EMBL/GenBank/DDBJ whole genome shotgun (WGS) entry which is preliminary data.</text>
</comment>
<sequence length="1425" mass="157194">MAFYHDKAIVIQEARVFNESPISPRKCRALLTRIVFLLYIGETFTTQEATTLFFGVTKLFQHKDSSLRQMVYLVIKELSSVAEDVIMVTSSIMKDMQPNLEVIYRPNAIRALARIIDASSVVSVERFFKSAIVDRNPSISSAAIVSAYHLHPVARDVIRRWANETQEAANGKAGSTGGLYGAASNYFGSGSSSQQAGYQAIPSTSYIMQYHALGLLYLIREKDRMAVTKMIQQFGGSGKGSSGVLKNPMAIVMLIRYASKVMEEDPNVYKQMYEFLDGLLRHKSDMVNIEAARALTEVKIIDQATLYRPVAVLQLFLSSPKPVLKFAAIRSLNKLAQSHPGAVAGCNLDIENLITDSNRSIATYAITTLLKTGNEASVDRLMKQISGFMTEITDEFKIIVVDAIRSLCLKFPQKQAVMLSFLSGVLRDEGGYDFKRAVVDAIFDMIKYIGECKEAALAHLCEFIEDCEFTKLSVQILHLLGLEGPKTKQPTKFIRYIYNRVVLENAVVRAAAVSSLAKFGVSVGDPTITKSVNVLLRRCLDDVDDEVRDRAAMYLKTLEDESLADTYVRNDASFPLANLESALMSYLRTPEQQEQAFDTSTIPKISREQAAAAVPRPAPLDIVSSSPQPQVDSTQTSSADAIQSLYTAQLEAVPELQAYGPVLRSSTKPVALTESETEYVVTAVKHIYKEHIVFQFNITNTLPETVLENVSVIMTPSEDTPLTEDFIIPYPSLTNDGPGIVYVSFTRNDPIEYAIGAFGCTLKFVSKEVDPTSGEPEEEGYDDEYQVEELDLGAGDYISPNYVTFSSEWERLKGGATTTETFALSSSESLKAACDSLIEVLNMDPLGGSEHPTSTSVHTLNLSGILCGGGGKVLARCRMTFQPGAGVTLELGVQSSQGIEERTSLATSIPRSTSRLLNTPSSESHDVSPPVSASTARQRYSWDFEEQEQITPKTTRLQISALNTPTGRNVTTQEHIASPQSSSRLKDNIEAGLFSDVILSPVNVEQSQLGGSQPFSTRDRTQINSQDLGPSTSSTVLEGEYHELDYLPHQSRRSDETRSPAFQSSSASAGRLNSQASSRRVRYPPLRTQGLNARNGGPTPNRRRSLQDSVGDLVRQMSRRVVNTKADGDDEELMPFVIEQGDVQSESESDSNGDGEDTRGLGQADDKVDGKASVLVPDIHSDQQAMLKPHTHNQHTGNPRISALQAASQTEHSGPQSACNEGKTLGLFGPDSRIRRACKVLIGNRVFEPMILGIIIAHVVVLVFQAEPALYEPRADDGYFRTWKDTALFAIFIVYTIEAFIRMIVTGFLFDPQLISITDLSGNIRMLSHQQILMMRVKDTTAKIFSPTGWSDTQSPVVSSKPNSIQRQLHEQQAWRTQNSRLVREPGIAPKGKSTLFKEMPFEKVLKRQRSMTLGARPYLRHSWQ</sequence>
<protein>
    <submittedName>
        <fullName evidence="1">Uncharacterized protein</fullName>
    </submittedName>
</protein>
<evidence type="ECO:0000313" key="1">
    <source>
        <dbReference type="EMBL" id="KAJ9094906.1"/>
    </source>
</evidence>